<feature type="domain" description="DNA/RNA non-specific endonuclease/pyrophosphatase/phosphodiesterase" evidence="10">
    <location>
        <begin position="56"/>
        <end position="267"/>
    </location>
</feature>
<organism evidence="11 12">
    <name type="scientific">Nostoc linckia FACHB-391</name>
    <dbReference type="NCBI Taxonomy" id="2692906"/>
    <lineage>
        <taxon>Bacteria</taxon>
        <taxon>Bacillati</taxon>
        <taxon>Cyanobacteriota</taxon>
        <taxon>Cyanophyceae</taxon>
        <taxon>Nostocales</taxon>
        <taxon>Nostocaceae</taxon>
        <taxon>Nostoc</taxon>
    </lineage>
</organism>
<dbReference type="EMBL" id="JACJTE010000015">
    <property type="protein sequence ID" value="MBD2562077.1"/>
    <property type="molecule type" value="Genomic_DNA"/>
</dbReference>
<dbReference type="PANTHER" id="PTHR13966:SF5">
    <property type="entry name" value="ENDONUCLEASE G, MITOCHONDRIAL"/>
    <property type="match status" value="1"/>
</dbReference>
<dbReference type="InterPro" id="IPR018524">
    <property type="entry name" value="DNA/RNA_endonuclease_AS"/>
</dbReference>
<protein>
    <recommendedName>
        <fullName evidence="8">Endonuclease</fullName>
        <ecNumber evidence="8">3.1.30.-</ecNumber>
    </recommendedName>
</protein>
<proteinExistence type="inferred from homology"/>
<reference evidence="11 12" key="1">
    <citation type="journal article" date="2020" name="ISME J.">
        <title>Comparative genomics reveals insights into cyanobacterial evolution and habitat adaptation.</title>
        <authorList>
            <person name="Chen M.Y."/>
            <person name="Teng W.K."/>
            <person name="Zhao L."/>
            <person name="Hu C.X."/>
            <person name="Zhou Y.K."/>
            <person name="Han B.P."/>
            <person name="Song L.R."/>
            <person name="Shu W.S."/>
        </authorList>
    </citation>
    <scope>NUCLEOTIDE SEQUENCE [LARGE SCALE GENOMIC DNA]</scope>
    <source>
        <strain evidence="11 12">FACHB-391</strain>
    </source>
</reference>
<dbReference type="InterPro" id="IPR044925">
    <property type="entry name" value="His-Me_finger_sf"/>
</dbReference>
<accession>A0ABR8EW64</accession>
<dbReference type="Pfam" id="PF01223">
    <property type="entry name" value="Endonuclease_NS"/>
    <property type="match status" value="1"/>
</dbReference>
<dbReference type="CDD" id="cd00091">
    <property type="entry name" value="NUC"/>
    <property type="match status" value="1"/>
</dbReference>
<dbReference type="PROSITE" id="PS01070">
    <property type="entry name" value="NUCLEASE_NON_SPEC"/>
    <property type="match status" value="1"/>
</dbReference>
<evidence type="ECO:0000313" key="11">
    <source>
        <dbReference type="EMBL" id="MBD2562077.1"/>
    </source>
</evidence>
<name>A0ABR8EW64_NOSLI</name>
<dbReference type="Proteomes" id="UP000604661">
    <property type="component" value="Unassembled WGS sequence"/>
</dbReference>
<keyword evidence="5 8" id="KW-0255">Endonuclease</keyword>
<keyword evidence="12" id="KW-1185">Reference proteome</keyword>
<dbReference type="SMART" id="SM00892">
    <property type="entry name" value="Endonuclease_NS"/>
    <property type="match status" value="1"/>
</dbReference>
<dbReference type="GO" id="GO:0004519">
    <property type="term" value="F:endonuclease activity"/>
    <property type="evidence" value="ECO:0007669"/>
    <property type="project" value="UniProtKB-KW"/>
</dbReference>
<dbReference type="Gene3D" id="3.40.570.10">
    <property type="entry name" value="Extracellular Endonuclease, subunit A"/>
    <property type="match status" value="1"/>
</dbReference>
<dbReference type="EC" id="3.1.30.-" evidence="8"/>
<evidence type="ECO:0000313" key="12">
    <source>
        <dbReference type="Proteomes" id="UP000604661"/>
    </source>
</evidence>
<evidence type="ECO:0000259" key="10">
    <source>
        <dbReference type="SMART" id="SM00892"/>
    </source>
</evidence>
<dbReference type="InterPro" id="IPR040255">
    <property type="entry name" value="Non-specific_endonuclease"/>
</dbReference>
<dbReference type="InterPro" id="IPR020821">
    <property type="entry name" value="ENPP1-3/EXOG-like_nuc-like"/>
</dbReference>
<keyword evidence="7" id="KW-0460">Magnesium</keyword>
<evidence type="ECO:0000256" key="3">
    <source>
        <dbReference type="ARBA" id="ARBA00022722"/>
    </source>
</evidence>
<dbReference type="InterPro" id="IPR001604">
    <property type="entry name" value="Endo_G_ENPP1-like_dom"/>
</dbReference>
<evidence type="ECO:0000256" key="6">
    <source>
        <dbReference type="ARBA" id="ARBA00022801"/>
    </source>
</evidence>
<keyword evidence="6 8" id="KW-0378">Hydrolase</keyword>
<evidence type="ECO:0000256" key="8">
    <source>
        <dbReference type="RuleBase" id="RU366055"/>
    </source>
</evidence>
<keyword evidence="4 8" id="KW-0479">Metal-binding</keyword>
<evidence type="ECO:0000259" key="9">
    <source>
        <dbReference type="SMART" id="SM00477"/>
    </source>
</evidence>
<dbReference type="PANTHER" id="PTHR13966">
    <property type="entry name" value="ENDONUCLEASE RELATED"/>
    <property type="match status" value="1"/>
</dbReference>
<evidence type="ECO:0000256" key="1">
    <source>
        <dbReference type="ARBA" id="ARBA00001946"/>
    </source>
</evidence>
<comment type="cofactor">
    <cofactor evidence="1 8">
        <name>Mg(2+)</name>
        <dbReference type="ChEBI" id="CHEBI:18420"/>
    </cofactor>
</comment>
<dbReference type="InterPro" id="IPR044929">
    <property type="entry name" value="DNA/RNA_non-sp_Endonuclease_sf"/>
</dbReference>
<evidence type="ECO:0000256" key="2">
    <source>
        <dbReference type="ARBA" id="ARBA00010052"/>
    </source>
</evidence>
<keyword evidence="3 8" id="KW-0540">Nuclease</keyword>
<evidence type="ECO:0000256" key="4">
    <source>
        <dbReference type="ARBA" id="ARBA00022723"/>
    </source>
</evidence>
<feature type="domain" description="ENPP1-3/EXOG-like endonuclease/phosphodiesterase" evidence="9">
    <location>
        <begin position="57"/>
        <end position="267"/>
    </location>
</feature>
<evidence type="ECO:0000256" key="5">
    <source>
        <dbReference type="ARBA" id="ARBA00022759"/>
    </source>
</evidence>
<dbReference type="RefSeq" id="WP_190897062.1">
    <property type="nucleotide sequence ID" value="NZ_JACJTE010000015.1"/>
</dbReference>
<sequence>MKKIKIFKFLLPFVTVVLFIVGLAQIVPAQSSVSVHLTLGNPSNAGTSSQNNYLLVKPQYVIGYNCGTGRPNWVSWQLNSSWLGSTPRQDTFRADTTLPSGCYQVQSTDFSGSGFDRGHMTPSADRTSNVTNNSATFLMSNMIAQAPDNNQGIWANLEDYARTLVGQGKELYIISGGYGMGGTGSNGTFYTIANGRVQVPNRTWKIIVVLNTPGSGLSGVTTSTRVIAVNIPNAQGVRTANWRNYRVSVDSLESLTGYNFLSQVSTSIQSVIEARIDNL</sequence>
<dbReference type="SUPFAM" id="SSF54060">
    <property type="entry name" value="His-Me finger endonucleases"/>
    <property type="match status" value="1"/>
</dbReference>
<dbReference type="SMART" id="SM00477">
    <property type="entry name" value="NUC"/>
    <property type="match status" value="1"/>
</dbReference>
<gene>
    <name evidence="11" type="ORF">H6G95_15905</name>
</gene>
<comment type="caution">
    <text evidence="11">The sequence shown here is derived from an EMBL/GenBank/DDBJ whole genome shotgun (WGS) entry which is preliminary data.</text>
</comment>
<comment type="similarity">
    <text evidence="2 8">Belongs to the DNA/RNA non-specific endonuclease family.</text>
</comment>
<evidence type="ECO:0000256" key="7">
    <source>
        <dbReference type="ARBA" id="ARBA00022842"/>
    </source>
</evidence>